<keyword evidence="1" id="KW-0812">Transmembrane</keyword>
<keyword evidence="1" id="KW-0472">Membrane</keyword>
<sequence>MSTDEITRDPELAALLRAAAPEPPVDEVDWERLRGAVRARAELPLARLRRDAAPRRTRRWLPLSAAAAIAAVALGVSLRPAPEPLPVEERRLVEAIVAESLPANVDQMISGDAAEGALLEAAVGS</sequence>
<accession>A0A6J4LRU4</accession>
<organism evidence="2">
    <name type="scientific">uncultured Gemmatimonadota bacterium</name>
    <dbReference type="NCBI Taxonomy" id="203437"/>
    <lineage>
        <taxon>Bacteria</taxon>
        <taxon>Pseudomonadati</taxon>
        <taxon>Gemmatimonadota</taxon>
        <taxon>environmental samples</taxon>
    </lineage>
</organism>
<dbReference type="AlphaFoldDB" id="A0A6J4LRU4"/>
<gene>
    <name evidence="2" type="ORF">AVDCRST_MAG68-2886</name>
</gene>
<protein>
    <submittedName>
        <fullName evidence="2">Uncharacterized protein</fullName>
    </submittedName>
</protein>
<keyword evidence="1" id="KW-1133">Transmembrane helix</keyword>
<name>A0A6J4LRU4_9BACT</name>
<evidence type="ECO:0000256" key="1">
    <source>
        <dbReference type="SAM" id="Phobius"/>
    </source>
</evidence>
<proteinExistence type="predicted"/>
<feature type="transmembrane region" description="Helical" evidence="1">
    <location>
        <begin position="60"/>
        <end position="78"/>
    </location>
</feature>
<reference evidence="2" key="1">
    <citation type="submission" date="2020-02" db="EMBL/GenBank/DDBJ databases">
        <authorList>
            <person name="Meier V. D."/>
        </authorList>
    </citation>
    <scope>NUCLEOTIDE SEQUENCE</scope>
    <source>
        <strain evidence="2">AVDCRST_MAG68</strain>
    </source>
</reference>
<evidence type="ECO:0000313" key="2">
    <source>
        <dbReference type="EMBL" id="CAA9338158.1"/>
    </source>
</evidence>
<dbReference type="EMBL" id="CADCTW010000134">
    <property type="protein sequence ID" value="CAA9338158.1"/>
    <property type="molecule type" value="Genomic_DNA"/>
</dbReference>